<gene>
    <name evidence="2" type="ORF">A3C17_02500</name>
</gene>
<comment type="caution">
    <text evidence="2">The sequence shown here is derived from an EMBL/GenBank/DDBJ whole genome shotgun (WGS) entry which is preliminary data.</text>
</comment>
<dbReference type="Gene3D" id="3.30.420.40">
    <property type="match status" value="2"/>
</dbReference>
<dbReference type="EMBL" id="MGDX01000009">
    <property type="protein sequence ID" value="OGL71652.1"/>
    <property type="molecule type" value="Genomic_DNA"/>
</dbReference>
<feature type="domain" description="SHS2" evidence="1">
    <location>
        <begin position="11"/>
        <end position="200"/>
    </location>
</feature>
<organism evidence="2 3">
    <name type="scientific">Candidatus Uhrbacteria bacterium RIFCSPHIGHO2_02_FULL_53_13</name>
    <dbReference type="NCBI Taxonomy" id="1802389"/>
    <lineage>
        <taxon>Bacteria</taxon>
        <taxon>Candidatus Uhriibacteriota</taxon>
    </lineage>
</organism>
<dbReference type="CDD" id="cd24049">
    <property type="entry name" value="ASKHA_NBD_PilM"/>
    <property type="match status" value="1"/>
</dbReference>
<dbReference type="GO" id="GO:0051301">
    <property type="term" value="P:cell division"/>
    <property type="evidence" value="ECO:0007669"/>
    <property type="project" value="InterPro"/>
</dbReference>
<sequence length="385" mass="41962">MGLFSKKEERYVGVDIGAGGVKLVELLFEGGVYKLMTYGFTQRSAEVAELPITDDVNEATRHVKRLMQEAGAKATRAVASLPVHAVFSSMIAIPRVQDPAETRALVERQAEKLMPIPLNEMVIDFQFVGGKTAQTPAALSAAVLSNKERIESAGRAQENVRVLITGAKKSMIQTYTSVFQGAGLELVSLETEPFALVRSLIGSDKSPIMMLDIGSFRTNMTIVEEGVPFLTRSIKVGGALVTRTMAEQLSVNVEEAEQMKHDLARSQEQSVPKAVQDLFQPIVNEIAYAMRLYAESDVTNHRRVEKVILTGGSAHLPGLDVFLTEKLNVRTMVGDPWVRVQVNEAMRSLLEDVGPRFSVAIGLAMHAASPAKETKPAAPKQMQTA</sequence>
<reference evidence="2 3" key="1">
    <citation type="journal article" date="2016" name="Nat. Commun.">
        <title>Thousands of microbial genomes shed light on interconnected biogeochemical processes in an aquifer system.</title>
        <authorList>
            <person name="Anantharaman K."/>
            <person name="Brown C.T."/>
            <person name="Hug L.A."/>
            <person name="Sharon I."/>
            <person name="Castelle C.J."/>
            <person name="Probst A.J."/>
            <person name="Thomas B.C."/>
            <person name="Singh A."/>
            <person name="Wilkins M.J."/>
            <person name="Karaoz U."/>
            <person name="Brodie E.L."/>
            <person name="Williams K.H."/>
            <person name="Hubbard S.S."/>
            <person name="Banfield J.F."/>
        </authorList>
    </citation>
    <scope>NUCLEOTIDE SEQUENCE [LARGE SCALE GENOMIC DNA]</scope>
</reference>
<protein>
    <recommendedName>
        <fullName evidence="1">SHS2 domain-containing protein</fullName>
    </recommendedName>
</protein>
<dbReference type="PIRSF" id="PIRSF019169">
    <property type="entry name" value="PilM"/>
    <property type="match status" value="1"/>
</dbReference>
<dbReference type="AlphaFoldDB" id="A0A1F7U097"/>
<evidence type="ECO:0000313" key="2">
    <source>
        <dbReference type="EMBL" id="OGL71652.1"/>
    </source>
</evidence>
<dbReference type="PANTHER" id="PTHR32432:SF3">
    <property type="entry name" value="ETHANOLAMINE UTILIZATION PROTEIN EUTJ"/>
    <property type="match status" value="1"/>
</dbReference>
<name>A0A1F7U097_9BACT</name>
<dbReference type="PANTHER" id="PTHR32432">
    <property type="entry name" value="CELL DIVISION PROTEIN FTSA-RELATED"/>
    <property type="match status" value="1"/>
</dbReference>
<accession>A0A1F7U097</accession>
<dbReference type="Proteomes" id="UP000177097">
    <property type="component" value="Unassembled WGS sequence"/>
</dbReference>
<dbReference type="Pfam" id="PF11104">
    <property type="entry name" value="PilM_2"/>
    <property type="match status" value="1"/>
</dbReference>
<dbReference type="SMART" id="SM00842">
    <property type="entry name" value="FtsA"/>
    <property type="match status" value="1"/>
</dbReference>
<proteinExistence type="predicted"/>
<dbReference type="InterPro" id="IPR005883">
    <property type="entry name" value="PilM"/>
</dbReference>
<dbReference type="Gene3D" id="3.30.1490.300">
    <property type="match status" value="1"/>
</dbReference>
<evidence type="ECO:0000259" key="1">
    <source>
        <dbReference type="SMART" id="SM00842"/>
    </source>
</evidence>
<dbReference type="InterPro" id="IPR003494">
    <property type="entry name" value="SHS2_FtsA"/>
</dbReference>
<dbReference type="SUPFAM" id="SSF53067">
    <property type="entry name" value="Actin-like ATPase domain"/>
    <property type="match status" value="2"/>
</dbReference>
<dbReference type="InterPro" id="IPR050696">
    <property type="entry name" value="FtsA/MreB"/>
</dbReference>
<evidence type="ECO:0000313" key="3">
    <source>
        <dbReference type="Proteomes" id="UP000177097"/>
    </source>
</evidence>
<dbReference type="InterPro" id="IPR043129">
    <property type="entry name" value="ATPase_NBD"/>
</dbReference>
<dbReference type="STRING" id="1802389.A3C17_02500"/>
<dbReference type="NCBIfam" id="TIGR01175">
    <property type="entry name" value="pilM"/>
    <property type="match status" value="1"/>
</dbReference>